<proteinExistence type="predicted"/>
<evidence type="ECO:0000313" key="2">
    <source>
        <dbReference type="Proteomes" id="UP000295244"/>
    </source>
</evidence>
<comment type="caution">
    <text evidence="1">The sequence shown here is derived from an EMBL/GenBank/DDBJ whole genome shotgun (WGS) entry which is preliminary data.</text>
</comment>
<reference evidence="1 2" key="1">
    <citation type="submission" date="2019-03" db="EMBL/GenBank/DDBJ databases">
        <title>Whole genome sequence of a novel Rubrobacter taiwanensis strain, isolated from Yellowstone National Park.</title>
        <authorList>
            <person name="Freed S."/>
            <person name="Ramaley R.F."/>
            <person name="Kyndt J.A."/>
        </authorList>
    </citation>
    <scope>NUCLEOTIDE SEQUENCE [LARGE SCALE GENOMIC DNA]</scope>
    <source>
        <strain evidence="1 2">Yellowstone</strain>
    </source>
</reference>
<sequence>MVREVIKSCILKYGKGEEDKVTWMIIEPSGELLQELDSHMQGSSKNISDLIRETLESYFRQHPLIRPGGEISGRPEIRRTIQFQDDMRRLLEGSSFSTSETIRKIRDGG</sequence>
<protein>
    <recommendedName>
        <fullName evidence="3">Ribbon-helix-helix protein, CopG family</fullName>
    </recommendedName>
</protein>
<accession>A0A4R1BF39</accession>
<dbReference type="AlphaFoldDB" id="A0A4R1BF39"/>
<dbReference type="EMBL" id="SKBU01000022">
    <property type="protein sequence ID" value="TCJ15714.1"/>
    <property type="molecule type" value="Genomic_DNA"/>
</dbReference>
<organism evidence="1 2">
    <name type="scientific">Rubrobacter taiwanensis</name>
    <dbReference type="NCBI Taxonomy" id="185139"/>
    <lineage>
        <taxon>Bacteria</taxon>
        <taxon>Bacillati</taxon>
        <taxon>Actinomycetota</taxon>
        <taxon>Rubrobacteria</taxon>
        <taxon>Rubrobacterales</taxon>
        <taxon>Rubrobacteraceae</taxon>
        <taxon>Rubrobacter</taxon>
    </lineage>
</organism>
<evidence type="ECO:0000313" key="1">
    <source>
        <dbReference type="EMBL" id="TCJ15714.1"/>
    </source>
</evidence>
<name>A0A4R1BF39_9ACTN</name>
<dbReference type="Proteomes" id="UP000295244">
    <property type="component" value="Unassembled WGS sequence"/>
</dbReference>
<dbReference type="RefSeq" id="WP_132692245.1">
    <property type="nucleotide sequence ID" value="NZ_SKBU01000022.1"/>
</dbReference>
<keyword evidence="2" id="KW-1185">Reference proteome</keyword>
<evidence type="ECO:0008006" key="3">
    <source>
        <dbReference type="Google" id="ProtNLM"/>
    </source>
</evidence>
<gene>
    <name evidence="1" type="ORF">E0L93_11985</name>
</gene>